<sequence>MIVDKFYIGEHTPWSALSKGTFRMSSAEQCTRRAGYQFLKYSEDDESAPGYDDFRSVVLEEGNLQEVEVVRRIQQASRFGILAKDRLGLSISSKISSGEDILISLSRLEMIHMVLRLSLPLIPCSRNMQMRPK</sequence>
<dbReference type="EMBL" id="LAZR01025247">
    <property type="protein sequence ID" value="KKL72522.1"/>
    <property type="molecule type" value="Genomic_DNA"/>
</dbReference>
<comment type="caution">
    <text evidence="1">The sequence shown here is derived from an EMBL/GenBank/DDBJ whole genome shotgun (WGS) entry which is preliminary data.</text>
</comment>
<proteinExistence type="predicted"/>
<reference evidence="1" key="1">
    <citation type="journal article" date="2015" name="Nature">
        <title>Complex archaea that bridge the gap between prokaryotes and eukaryotes.</title>
        <authorList>
            <person name="Spang A."/>
            <person name="Saw J.H."/>
            <person name="Jorgensen S.L."/>
            <person name="Zaremba-Niedzwiedzka K."/>
            <person name="Martijn J."/>
            <person name="Lind A.E."/>
            <person name="van Eijk R."/>
            <person name="Schleper C."/>
            <person name="Guy L."/>
            <person name="Ettema T.J."/>
        </authorList>
    </citation>
    <scope>NUCLEOTIDE SEQUENCE</scope>
</reference>
<feature type="non-terminal residue" evidence="1">
    <location>
        <position position="133"/>
    </location>
</feature>
<accession>A0A0F9HBR1</accession>
<gene>
    <name evidence="1" type="ORF">LCGC14_2084030</name>
</gene>
<protein>
    <submittedName>
        <fullName evidence="1">Uncharacterized protein</fullName>
    </submittedName>
</protein>
<dbReference type="AlphaFoldDB" id="A0A0F9HBR1"/>
<organism evidence="1">
    <name type="scientific">marine sediment metagenome</name>
    <dbReference type="NCBI Taxonomy" id="412755"/>
    <lineage>
        <taxon>unclassified sequences</taxon>
        <taxon>metagenomes</taxon>
        <taxon>ecological metagenomes</taxon>
    </lineage>
</organism>
<evidence type="ECO:0000313" key="1">
    <source>
        <dbReference type="EMBL" id="KKL72522.1"/>
    </source>
</evidence>
<name>A0A0F9HBR1_9ZZZZ</name>